<comment type="caution">
    <text evidence="2">The sequence shown here is derived from an EMBL/GenBank/DDBJ whole genome shotgun (WGS) entry which is preliminary data.</text>
</comment>
<evidence type="ECO:0000313" key="2">
    <source>
        <dbReference type="EMBL" id="PKK89544.1"/>
    </source>
</evidence>
<protein>
    <submittedName>
        <fullName evidence="2">Uncharacterized protein</fullName>
    </submittedName>
</protein>
<sequence>MGWALGAVALWRYFRESEAKRNERPDLSQRTEMYAPGFDEDQIRRTGRPRAERRHSHSLKQLLHSPKFTRKAKPADSECNSECES</sequence>
<proteinExistence type="predicted"/>
<accession>A0A2N1PMH8</accession>
<name>A0A2N1PMH8_9BACT</name>
<reference evidence="2 3" key="1">
    <citation type="journal article" date="2017" name="ISME J.">
        <title>Potential for microbial H2 and metal transformations associated with novel bacteria and archaea in deep terrestrial subsurface sediments.</title>
        <authorList>
            <person name="Hernsdorf A.W."/>
            <person name="Amano Y."/>
            <person name="Miyakawa K."/>
            <person name="Ise K."/>
            <person name="Suzuki Y."/>
            <person name="Anantharaman K."/>
            <person name="Probst A."/>
            <person name="Burstein D."/>
            <person name="Thomas B.C."/>
            <person name="Banfield J.F."/>
        </authorList>
    </citation>
    <scope>NUCLEOTIDE SEQUENCE [LARGE SCALE GENOMIC DNA]</scope>
    <source>
        <strain evidence="2">HGW-Wallbacteria-1</strain>
    </source>
</reference>
<dbReference type="AlphaFoldDB" id="A0A2N1PMH8"/>
<gene>
    <name evidence="2" type="ORF">CVV64_14145</name>
</gene>
<feature type="compositionally biased region" description="Basic residues" evidence="1">
    <location>
        <begin position="45"/>
        <end position="58"/>
    </location>
</feature>
<organism evidence="2 3">
    <name type="scientific">Candidatus Wallbacteria bacterium HGW-Wallbacteria-1</name>
    <dbReference type="NCBI Taxonomy" id="2013854"/>
    <lineage>
        <taxon>Bacteria</taxon>
        <taxon>Candidatus Walliibacteriota</taxon>
    </lineage>
</organism>
<dbReference type="EMBL" id="PGXC01000016">
    <property type="protein sequence ID" value="PKK89544.1"/>
    <property type="molecule type" value="Genomic_DNA"/>
</dbReference>
<evidence type="ECO:0000313" key="3">
    <source>
        <dbReference type="Proteomes" id="UP000233256"/>
    </source>
</evidence>
<feature type="compositionally biased region" description="Basic and acidic residues" evidence="1">
    <location>
        <begin position="19"/>
        <end position="29"/>
    </location>
</feature>
<feature type="region of interest" description="Disordered" evidence="1">
    <location>
        <begin position="19"/>
        <end position="85"/>
    </location>
</feature>
<dbReference type="Proteomes" id="UP000233256">
    <property type="component" value="Unassembled WGS sequence"/>
</dbReference>
<evidence type="ECO:0000256" key="1">
    <source>
        <dbReference type="SAM" id="MobiDB-lite"/>
    </source>
</evidence>